<dbReference type="GO" id="GO:0045893">
    <property type="term" value="P:positive regulation of DNA-templated transcription"/>
    <property type="evidence" value="ECO:0007669"/>
    <property type="project" value="TreeGrafter"/>
</dbReference>
<dbReference type="GO" id="GO:0016514">
    <property type="term" value="C:SWI/SNF complex"/>
    <property type="evidence" value="ECO:0007669"/>
    <property type="project" value="TreeGrafter"/>
</dbReference>
<feature type="compositionally biased region" description="Polar residues" evidence="1">
    <location>
        <begin position="287"/>
        <end position="302"/>
    </location>
</feature>
<feature type="compositionally biased region" description="Low complexity" evidence="1">
    <location>
        <begin position="1483"/>
        <end position="1492"/>
    </location>
</feature>
<sequence>MDDGSQKLLDVIDDPSALESFLGLGEGSDRATLESIVDSLQQGLLEVAGARHSGSGPTQGSLVLTQQQLQQLHHFQSHHLSQQQSASVGGVRQHAVTFTLPSHTAVSSAGTTISSSGTSIPVSTHHFVLAPFPHQAHPATSTPASHCYTTAPISSAPPTMLGSLPINMGPNSSAISGIQIGGSAVGSSGITIGTSGPSGIPGIPVSSGAIFGTSSINLGHSGVLVGPSGTVFQPSALPINTNTGSSPGSPFSVPTRSPAPHAPPTPSPSPLPLRSPAHPPSPTPSPYHSQMQSPQNPHAQSSAGFLLKDGFSMVQPQPAVQGSTTGHHTNFVLSTRDAYTGSTQQHGPVVVLPHQRGPTNTSPQSPYQSQPSPHCPPGGQLRSSNTARSPAPSNASGALTPAPSPSPQHRSAPSVSPVVRSTTPQPGQATVIHQTLAAGLQQFPVVPSGGTTMLQAGNHQLLQIIHHNPSSVPTATFPSHTQIITTAGPGPSMHLQQAPAPNVSMTPSKPKQPPQILPKPPGSTGMVSQGSSHTKLTSSSRGNITTTTQHQGLHTQHTTTGAQMVIGQANQTAMIPTAQGGTLLLNQMIPGLTQGAPVLVQQNANGGMQLILRPPTPGSQGQAQGSKGQPMLISGPQIVHNATASRHQAMQPSQVLRLLTTHGAPLQLQQIQTPNGPTLIAVPSQALSFQHLSQLATAQPQPQQQQVLGPPQQQQQQHIHLQQQQAGRTANTFQIQTPGGLLPTMLGTLPTHMMQSSPSGTATCNGNVGGHSGGLMHHLGVPNSSTTNCVGAMGAQHAGPTLQLSNTGGSNPSGGTVITQHSGATTGQEHFSPVTTPGGGMVRSAQGGMGPIGQQGNMMVIPPPVLAPPKKKPKKKKKKKKDEEPKLDLANLMKLSGIDDEDGMTMYDPEEQTNQSQQQQQQQVIPGGSPGSAGQTQDQQSQLLTQLHTQGGGQPSFKLALEDGKVIFQPDSRGVNSGTSNSTSLLLQNLISSQTQSGAQQSMAAAHSQLTALLGNSPSNQQHVVLSQLLQQSCPSNLPQLVSTGTNTTSQACGSPGSVGGPTGSFNHSLEQTNKTVSPTLTRDAFTEIQPGSKTVVTSSSSRNSFSNLAHGQQHVSGKYLDRMSISLGSGPNAPALLMNRDISNVTPSGLHGASHTPISMMVGENNASGSSGMTVLSSTKTVVTNNNAAIQNLGNSNNLLMNSDSSPNLVLSRNSSMSNVPSHSAQANAPIVVSVNSSRSPTNSLRGCGSGESVKVVSPATSSCLDSSTNNKCSGPGPVAFVHPLHHCERPVVGNSMTQTENLIEPSPLQQSKINDSFFPPTSLTHAPKTTVSNTDTSQAFFNLQSFPGLAPSGGTMPLMTACSTTGSGGYTGAEQLVIAHPGGLSSVVATPQLLQCLQQAQGLNMQLTPNMLNKALSGASFTFSSGGGTILIGGDSYNSPVMAGQTKMTSPLNNTKTTLQQQPPQSVLLQQLNTGVRRCSSDSNSSLSLGSPPPVVNQHQSPQIHNHHRKGHQSIETQTVSTNPSFPNTFLDSIVQSHPSLVVNKLGNKQILNIGPVRKPKKPKKNDRNSIKVTPSMNVMPANLVNSANMQNIQQRVCPNQIMVDPIKTNLHDRLFTKSTNLNSQNIMMGSVSTAGDLPCSTSPSFFATSQPYTTAPSRTVLVTSTVNSTVGSCQNPPLNVLCHNSSGHLHTKGSTAGSSSQFGRSVATQSHTNVPNEPSLGHVVISSPSASLALGNSIVTTTASLSTKVSVTNSILTSSQPHACASNAVNCSPGGVPHLVPFPPSSLGGSSAAPGTTQSGGQVLAPGSIIQKVQTIQLTPQNQKNAVVLTEHVSGLFACLQHLKAVQLQIESLQNKKQLTPGDSAALQRLYDEQKRILATGKVVPTIPGQHAQGLHFNPPALDGDTDIYSNRHSTYLADLLRHQVSHQSNVSSHHQQQQQLQPQGPAVRYHHQVGNQVIPFPPPNHHHKNSTSSSITPTTASHTGYRITPAVVQCHGTQTGVGECHQTSMAPLHVDSSSQASLGSQGDKEVELVPVPVPKMSVTVSPIPPPPNKCHSPVVMCEKGTSPIQVQVGTQTALPCEVSPRHKLVPCLPAGDVKPPLSPQVNKTASVPVCVNNSAIINSGGCNSSVSASSTSTVKLAPHLNKPQLTGLAPASPSARAAKSPLRPTISRCDLIEQQLKTDKAGAHAPDTSTPFRDRGDACKRLVRYHVYNEQQVLSQQDLEKADEIFEATAKHLLDKFRQMMNKYRYLLHMESMREVNTSELIMIDRMFVAEEHNILERLKQDTIKVKEEPSTVTVKMEPGTDLREVRVVVQDVMKNQSIKRELEEDQKVTVTAVGSSKRSRPENDEWLEVQRETGRSDVKTEGSGGCAGDSSVLAEDSRQRTSVGPLGQGGTGRDRPRDEGGGEPKRKEGCDSSEPVVTPHRKKRHKPSDGTDDGEGCDDDELNAQVQSAIDSILNLQRSEDGFELPSSLGAATEHAPTGISQDMDGEDTQQFMSPQDEHLLNNGVGDSPEALVVEFSGTGVGEDSGASSDNPDDDPALDEAVRSILTS</sequence>
<feature type="compositionally biased region" description="Polar residues" evidence="1">
    <location>
        <begin position="381"/>
        <end position="397"/>
    </location>
</feature>
<feature type="compositionally biased region" description="Polar residues" evidence="1">
    <location>
        <begin position="235"/>
        <end position="249"/>
    </location>
</feature>
<feature type="compositionally biased region" description="Basic residues" evidence="1">
    <location>
        <begin position="869"/>
        <end position="880"/>
    </location>
</feature>
<feature type="compositionally biased region" description="Low complexity" evidence="1">
    <location>
        <begin position="362"/>
        <end position="372"/>
    </location>
</feature>
<dbReference type="InterPro" id="IPR052438">
    <property type="entry name" value="Chromatin_remod/trans_coact"/>
</dbReference>
<dbReference type="PANTHER" id="PTHR15572">
    <property type="entry name" value="GLIOMA TUMOR SUPPRESSOR CANDIDATE REGION GENE 1"/>
    <property type="match status" value="1"/>
</dbReference>
<evidence type="ECO:0000259" key="2">
    <source>
        <dbReference type="Pfam" id="PF15249"/>
    </source>
</evidence>
<feature type="compositionally biased region" description="Low complexity" evidence="1">
    <location>
        <begin position="545"/>
        <end position="554"/>
    </location>
</feature>
<organism evidence="3">
    <name type="scientific">Timema monikensis</name>
    <dbReference type="NCBI Taxonomy" id="170555"/>
    <lineage>
        <taxon>Eukaryota</taxon>
        <taxon>Metazoa</taxon>
        <taxon>Ecdysozoa</taxon>
        <taxon>Arthropoda</taxon>
        <taxon>Hexapoda</taxon>
        <taxon>Insecta</taxon>
        <taxon>Pterygota</taxon>
        <taxon>Neoptera</taxon>
        <taxon>Polyneoptera</taxon>
        <taxon>Phasmatodea</taxon>
        <taxon>Timematodea</taxon>
        <taxon>Timematoidea</taxon>
        <taxon>Timematidae</taxon>
        <taxon>Timema</taxon>
    </lineage>
</organism>
<evidence type="ECO:0000256" key="1">
    <source>
        <dbReference type="SAM" id="MobiDB-lite"/>
    </source>
</evidence>
<feature type="region of interest" description="Disordered" evidence="1">
    <location>
        <begin position="2339"/>
        <end position="2557"/>
    </location>
</feature>
<feature type="compositionally biased region" description="Basic and acidic residues" evidence="1">
    <location>
        <begin position="2401"/>
        <end position="2419"/>
    </location>
</feature>
<feature type="compositionally biased region" description="Acidic residues" evidence="1">
    <location>
        <begin position="2439"/>
        <end position="2451"/>
    </location>
</feature>
<feature type="region of interest" description="Disordered" evidence="1">
    <location>
        <begin position="1929"/>
        <end position="1949"/>
    </location>
</feature>
<gene>
    <name evidence="3" type="ORF">TMSB3V08_LOCUS2809</name>
</gene>
<feature type="region of interest" description="Disordered" evidence="1">
    <location>
        <begin position="235"/>
        <end position="302"/>
    </location>
</feature>
<feature type="compositionally biased region" description="Acidic residues" evidence="1">
    <location>
        <begin position="898"/>
        <end position="911"/>
    </location>
</feature>
<feature type="region of interest" description="Disordered" evidence="1">
    <location>
        <begin position="494"/>
        <end position="554"/>
    </location>
</feature>
<feature type="region of interest" description="Disordered" evidence="1">
    <location>
        <begin position="848"/>
        <end position="942"/>
    </location>
</feature>
<proteinExistence type="predicted"/>
<accession>A0A7R9E1V7</accession>
<dbReference type="PANTHER" id="PTHR15572:SF0">
    <property type="entry name" value="GLUTAMINE-RICH PROTEIN-RELATED"/>
    <property type="match status" value="1"/>
</dbReference>
<dbReference type="EMBL" id="OB793063">
    <property type="protein sequence ID" value="CAD7425907.1"/>
    <property type="molecule type" value="Genomic_DNA"/>
</dbReference>
<evidence type="ECO:0000313" key="3">
    <source>
        <dbReference type="EMBL" id="CAD7425907.1"/>
    </source>
</evidence>
<feature type="compositionally biased region" description="Low complexity" evidence="1">
    <location>
        <begin position="410"/>
        <end position="424"/>
    </location>
</feature>
<feature type="compositionally biased region" description="Basic and acidic residues" evidence="1">
    <location>
        <begin position="2348"/>
        <end position="2369"/>
    </location>
</feature>
<feature type="region of interest" description="Disordered" evidence="1">
    <location>
        <begin position="695"/>
        <end position="722"/>
    </location>
</feature>
<feature type="compositionally biased region" description="Polar residues" evidence="1">
    <location>
        <begin position="2453"/>
        <end position="2466"/>
    </location>
</feature>
<feature type="compositionally biased region" description="Low complexity" evidence="1">
    <location>
        <begin position="912"/>
        <end position="923"/>
    </location>
</feature>
<feature type="compositionally biased region" description="Polar residues" evidence="1">
    <location>
        <begin position="525"/>
        <end position="544"/>
    </location>
</feature>
<feature type="region of interest" description="Disordered" evidence="1">
    <location>
        <begin position="1480"/>
        <end position="1518"/>
    </location>
</feature>
<protein>
    <recommendedName>
        <fullName evidence="2">GLTSCR protein conserved domain-containing protein</fullName>
    </recommendedName>
</protein>
<dbReference type="Pfam" id="PF15249">
    <property type="entry name" value="GLTSCR1"/>
    <property type="match status" value="1"/>
</dbReference>
<feature type="region of interest" description="Disordered" evidence="1">
    <location>
        <begin position="349"/>
        <end position="426"/>
    </location>
</feature>
<name>A0A7R9E1V7_9NEOP</name>
<feature type="domain" description="GLTSCR protein conserved" evidence="2">
    <location>
        <begin position="2187"/>
        <end position="2289"/>
    </location>
</feature>
<reference evidence="3" key="1">
    <citation type="submission" date="2020-11" db="EMBL/GenBank/DDBJ databases">
        <authorList>
            <person name="Tran Van P."/>
        </authorList>
    </citation>
    <scope>NUCLEOTIDE SEQUENCE</scope>
</reference>
<feature type="compositionally biased region" description="Low complexity" evidence="1">
    <location>
        <begin position="1929"/>
        <end position="1947"/>
    </location>
</feature>
<feature type="compositionally biased region" description="Low complexity" evidence="1">
    <location>
        <begin position="699"/>
        <end position="722"/>
    </location>
</feature>
<dbReference type="InterPro" id="IPR015671">
    <property type="entry name" value="GSCR1_dom"/>
</dbReference>
<feature type="compositionally biased region" description="Pro residues" evidence="1">
    <location>
        <begin position="510"/>
        <end position="521"/>
    </location>
</feature>
<feature type="compositionally biased region" description="Pro residues" evidence="1">
    <location>
        <begin position="260"/>
        <end position="285"/>
    </location>
</feature>